<dbReference type="GO" id="GO:0045165">
    <property type="term" value="P:cell fate commitment"/>
    <property type="evidence" value="ECO:0007669"/>
    <property type="project" value="TreeGrafter"/>
</dbReference>
<dbReference type="GO" id="GO:0000122">
    <property type="term" value="P:negative regulation of transcription by RNA polymerase II"/>
    <property type="evidence" value="ECO:0007669"/>
    <property type="project" value="TreeGrafter"/>
</dbReference>
<dbReference type="Pfam" id="PF00320">
    <property type="entry name" value="GATA"/>
    <property type="match status" value="1"/>
</dbReference>
<feature type="compositionally biased region" description="Polar residues" evidence="9">
    <location>
        <begin position="257"/>
        <end position="271"/>
    </location>
</feature>
<dbReference type="AlphaFoldDB" id="A0A915ENF7"/>
<feature type="compositionally biased region" description="Gly residues" evidence="9">
    <location>
        <begin position="528"/>
        <end position="537"/>
    </location>
</feature>
<dbReference type="GO" id="GO:0000978">
    <property type="term" value="F:RNA polymerase II cis-regulatory region sequence-specific DNA binding"/>
    <property type="evidence" value="ECO:0007669"/>
    <property type="project" value="TreeGrafter"/>
</dbReference>
<dbReference type="SMART" id="SM00401">
    <property type="entry name" value="ZnF_GATA"/>
    <property type="match status" value="1"/>
</dbReference>
<feature type="region of interest" description="Disordered" evidence="9">
    <location>
        <begin position="333"/>
        <end position="378"/>
    </location>
</feature>
<keyword evidence="7" id="KW-0539">Nucleus</keyword>
<keyword evidence="6" id="KW-0804">Transcription</keyword>
<evidence type="ECO:0000256" key="6">
    <source>
        <dbReference type="ARBA" id="ARBA00023163"/>
    </source>
</evidence>
<dbReference type="GO" id="GO:0000981">
    <property type="term" value="F:DNA-binding transcription factor activity, RNA polymerase II-specific"/>
    <property type="evidence" value="ECO:0007669"/>
    <property type="project" value="TreeGrafter"/>
</dbReference>
<evidence type="ECO:0000256" key="5">
    <source>
        <dbReference type="ARBA" id="ARBA00023015"/>
    </source>
</evidence>
<dbReference type="CDD" id="cd00202">
    <property type="entry name" value="ZnF_GATA"/>
    <property type="match status" value="1"/>
</dbReference>
<dbReference type="PANTHER" id="PTHR10071">
    <property type="entry name" value="TRANSCRIPTION FACTOR GATA FAMILY MEMBER"/>
    <property type="match status" value="1"/>
</dbReference>
<protein>
    <submittedName>
        <fullName evidence="12">GATA-type domain-containing protein</fullName>
    </submittedName>
</protein>
<dbReference type="PROSITE" id="PS50114">
    <property type="entry name" value="GATA_ZN_FINGER_2"/>
    <property type="match status" value="1"/>
</dbReference>
<evidence type="ECO:0000256" key="2">
    <source>
        <dbReference type="ARBA" id="ARBA00022723"/>
    </source>
</evidence>
<dbReference type="InterPro" id="IPR013088">
    <property type="entry name" value="Znf_NHR/GATA"/>
</dbReference>
<feature type="region of interest" description="Disordered" evidence="9">
    <location>
        <begin position="415"/>
        <end position="444"/>
    </location>
</feature>
<dbReference type="Gene3D" id="3.30.50.10">
    <property type="entry name" value="Erythroid Transcription Factor GATA-1, subunit A"/>
    <property type="match status" value="1"/>
</dbReference>
<dbReference type="GO" id="GO:0005634">
    <property type="term" value="C:nucleus"/>
    <property type="evidence" value="ECO:0007669"/>
    <property type="project" value="UniProtKB-SubCell"/>
</dbReference>
<name>A0A915ENF7_9BILA</name>
<feature type="compositionally biased region" description="Polar residues" evidence="9">
    <location>
        <begin position="295"/>
        <end position="305"/>
    </location>
</feature>
<feature type="region of interest" description="Disordered" evidence="9">
    <location>
        <begin position="519"/>
        <end position="541"/>
    </location>
</feature>
<sequence length="573" mass="62193">MDTVTSINGHWSAPEYIIQSCVGYQAKLVDIHTAKPFWCCPTIHTSIGLPYLWLAAVVVGGGGWWCSRSGGGGPYLMTMVANSMASSSSFSPHNTISVANGESNGDVVQQGCYSCRHLHADIQVSVLHITEKLDRLAMRVEEMFAVQQSVATSAATSVNSSNAFLANGYADSDVFNSHTGDKQISGLFHDLTAASRKQQQQCVNMREECRITNSPTVRLHNNRNGNMLSSNQLASVAPRPTAPAKRRPSAAALFPTAESQQAEFRKSNSPTDARHVESSPSSSSSRIKEEPLELANSSPNSPLISTVSATATPEYDLQSNIKNALLSATPNLLCGSKKRKPTRDAVHKMSCSSSSSTPVAEHMDQSPATPSEGNSSNSKCIKISEEQPEGLLDPVQMANIMSNPANILNMLFTQQQQQQNSSNNNHQINTSTTSVGGGKSVSSPSFSSNSFFGDEFGVKKWNTWKMSLWITTAWRRDQTGKLVCNACGLYYRLHRTNRPVHMRKDFIQQRFRRKNANAREEEFLEGGSPSGQQGGATGQSVSPTNLFPSLINAANSHIFSGILEAQQQQKASL</sequence>
<comment type="subcellular location">
    <subcellularLocation>
        <location evidence="1">Nucleus</location>
    </subcellularLocation>
</comment>
<dbReference type="PANTHER" id="PTHR10071:SF281">
    <property type="entry name" value="BOX A-BINDING FACTOR-RELATED"/>
    <property type="match status" value="1"/>
</dbReference>
<evidence type="ECO:0000256" key="9">
    <source>
        <dbReference type="SAM" id="MobiDB-lite"/>
    </source>
</evidence>
<keyword evidence="2" id="KW-0479">Metal-binding</keyword>
<feature type="domain" description="GATA-type" evidence="10">
    <location>
        <begin position="471"/>
        <end position="510"/>
    </location>
</feature>
<dbReference type="InterPro" id="IPR000679">
    <property type="entry name" value="Znf_GATA"/>
</dbReference>
<reference evidence="12" key="1">
    <citation type="submission" date="2022-11" db="UniProtKB">
        <authorList>
            <consortium name="WormBaseParasite"/>
        </authorList>
    </citation>
    <scope>IDENTIFICATION</scope>
</reference>
<dbReference type="GO" id="GO:0008270">
    <property type="term" value="F:zinc ion binding"/>
    <property type="evidence" value="ECO:0007669"/>
    <property type="project" value="UniProtKB-KW"/>
</dbReference>
<evidence type="ECO:0000256" key="1">
    <source>
        <dbReference type="ARBA" id="ARBA00004123"/>
    </source>
</evidence>
<keyword evidence="3 8" id="KW-0863">Zinc-finger</keyword>
<proteinExistence type="predicted"/>
<feature type="region of interest" description="Disordered" evidence="9">
    <location>
        <begin position="214"/>
        <end position="305"/>
    </location>
</feature>
<evidence type="ECO:0000256" key="4">
    <source>
        <dbReference type="ARBA" id="ARBA00022833"/>
    </source>
</evidence>
<evidence type="ECO:0000256" key="3">
    <source>
        <dbReference type="ARBA" id="ARBA00022771"/>
    </source>
</evidence>
<dbReference type="Proteomes" id="UP000887574">
    <property type="component" value="Unplaced"/>
</dbReference>
<dbReference type="SUPFAM" id="SSF57716">
    <property type="entry name" value="Glucocorticoid receptor-like (DNA-binding domain)"/>
    <property type="match status" value="1"/>
</dbReference>
<organism evidence="11 12">
    <name type="scientific">Ditylenchus dipsaci</name>
    <dbReference type="NCBI Taxonomy" id="166011"/>
    <lineage>
        <taxon>Eukaryota</taxon>
        <taxon>Metazoa</taxon>
        <taxon>Ecdysozoa</taxon>
        <taxon>Nematoda</taxon>
        <taxon>Chromadorea</taxon>
        <taxon>Rhabditida</taxon>
        <taxon>Tylenchina</taxon>
        <taxon>Tylenchomorpha</taxon>
        <taxon>Sphaerularioidea</taxon>
        <taxon>Anguinidae</taxon>
        <taxon>Anguininae</taxon>
        <taxon>Ditylenchus</taxon>
    </lineage>
</organism>
<evidence type="ECO:0000313" key="11">
    <source>
        <dbReference type="Proteomes" id="UP000887574"/>
    </source>
</evidence>
<keyword evidence="11" id="KW-1185">Reference proteome</keyword>
<accession>A0A915ENF7</accession>
<evidence type="ECO:0000259" key="10">
    <source>
        <dbReference type="PROSITE" id="PS50114"/>
    </source>
</evidence>
<evidence type="ECO:0000313" key="12">
    <source>
        <dbReference type="WBParaSite" id="jg7210"/>
    </source>
</evidence>
<feature type="compositionally biased region" description="Polar residues" evidence="9">
    <location>
        <begin position="222"/>
        <end position="234"/>
    </location>
</feature>
<feature type="compositionally biased region" description="Polar residues" evidence="9">
    <location>
        <begin position="366"/>
        <end position="378"/>
    </location>
</feature>
<dbReference type="GO" id="GO:0045944">
    <property type="term" value="P:positive regulation of transcription by RNA polymerase II"/>
    <property type="evidence" value="ECO:0007669"/>
    <property type="project" value="TreeGrafter"/>
</dbReference>
<keyword evidence="5" id="KW-0805">Transcription regulation</keyword>
<evidence type="ECO:0000256" key="8">
    <source>
        <dbReference type="PROSITE-ProRule" id="PRU00094"/>
    </source>
</evidence>
<dbReference type="InterPro" id="IPR039355">
    <property type="entry name" value="Transcription_factor_GATA"/>
</dbReference>
<keyword evidence="4" id="KW-0862">Zinc</keyword>
<dbReference type="WBParaSite" id="jg7210">
    <property type="protein sequence ID" value="jg7210"/>
    <property type="gene ID" value="jg7210"/>
</dbReference>
<evidence type="ECO:0000256" key="7">
    <source>
        <dbReference type="ARBA" id="ARBA00023242"/>
    </source>
</evidence>